<proteinExistence type="predicted"/>
<dbReference type="PANTHER" id="PTHR22550:SF5">
    <property type="entry name" value="LEUCINE ZIPPER PROTEIN 4"/>
    <property type="match status" value="1"/>
</dbReference>
<keyword evidence="4 6" id="KW-0472">Membrane</keyword>
<gene>
    <name evidence="8" type="ORF">BAU07_11860</name>
</gene>
<protein>
    <recommendedName>
        <fullName evidence="7">VWFA domain-containing protein</fullName>
    </recommendedName>
</protein>
<evidence type="ECO:0000256" key="1">
    <source>
        <dbReference type="ARBA" id="ARBA00022475"/>
    </source>
</evidence>
<dbReference type="InterPro" id="IPR002035">
    <property type="entry name" value="VWF_A"/>
</dbReference>
<feature type="region of interest" description="Disordered" evidence="5">
    <location>
        <begin position="198"/>
        <end position="232"/>
    </location>
</feature>
<keyword evidence="2 6" id="KW-0812">Transmembrane</keyword>
<feature type="compositionally biased region" description="Low complexity" evidence="5">
    <location>
        <begin position="199"/>
        <end position="214"/>
    </location>
</feature>
<dbReference type="AlphaFoldDB" id="A0A193GEI8"/>
<feature type="transmembrane region" description="Helical" evidence="6">
    <location>
        <begin position="61"/>
        <end position="79"/>
    </location>
</feature>
<keyword evidence="3 6" id="KW-1133">Transmembrane helix</keyword>
<feature type="transmembrane region" description="Helical" evidence="6">
    <location>
        <begin position="14"/>
        <end position="31"/>
    </location>
</feature>
<reference evidence="8 9" key="1">
    <citation type="submission" date="2016-06" db="EMBL/GenBank/DDBJ databases">
        <title>Complete genome sequences of Bordetella bronchialis and Bordetella flabilis.</title>
        <authorList>
            <person name="LiPuma J.J."/>
            <person name="Spilker T."/>
        </authorList>
    </citation>
    <scope>NUCLEOTIDE SEQUENCE [LARGE SCALE GENOMIC DNA]</scope>
    <source>
        <strain evidence="8 9">AU10664</strain>
    </source>
</reference>
<evidence type="ECO:0000313" key="8">
    <source>
        <dbReference type="EMBL" id="ANN77709.1"/>
    </source>
</evidence>
<evidence type="ECO:0000256" key="4">
    <source>
        <dbReference type="ARBA" id="ARBA00023136"/>
    </source>
</evidence>
<dbReference type="Gene3D" id="3.40.50.410">
    <property type="entry name" value="von Willebrand factor, type A domain"/>
    <property type="match status" value="1"/>
</dbReference>
<accession>A0A193GEI8</accession>
<evidence type="ECO:0000259" key="7">
    <source>
        <dbReference type="PROSITE" id="PS50234"/>
    </source>
</evidence>
<dbReference type="SUPFAM" id="SSF53300">
    <property type="entry name" value="vWA-like"/>
    <property type="match status" value="1"/>
</dbReference>
<dbReference type="KEGG" id="bfz:BAU07_11860"/>
<dbReference type="RefSeq" id="WP_066657744.1">
    <property type="nucleotide sequence ID" value="NZ_CBCSCL010000032.1"/>
</dbReference>
<keyword evidence="1" id="KW-1003">Cell membrane</keyword>
<dbReference type="STRING" id="463014.BAU07_11860"/>
<sequence>MSQLAALEFLWPRMLWLLVLPPVLAIAYLWHERRRRRVAVSYPALMTVGAVARGGSGWRRHVPAVLMFVALTALTLAIARPQAMMVLPSRVETVLLAVDTSGSMKAEDIKPTRMHAAQQAAKVFLDEQPVGVRVGLIAVAGTAAVAQPPTRNKADVVAAIDRLQAQRGTALGSGLIIALTTLLPQAGIDAERFMNTGNAKAPEPARAPGRPPDAVSRPAERAAGPQAEGGPVAPGSYAAGAIVLLSDGESNAGPDAVQAATIAAEHGVRVYTVGVGTPEGTVLRLEGMAARVKLDEAALKKVADMTGAEYFRAQDAAELKSVYRTLSARLALGKRQPVEVTALFTALGTLLAACAALLSLRWFGRVL</sequence>
<dbReference type="OrthoDB" id="8882959at2"/>
<dbReference type="PANTHER" id="PTHR22550">
    <property type="entry name" value="SPORE GERMINATION PROTEIN"/>
    <property type="match status" value="1"/>
</dbReference>
<name>A0A193GEI8_9BORD</name>
<evidence type="ECO:0000256" key="6">
    <source>
        <dbReference type="SAM" id="Phobius"/>
    </source>
</evidence>
<dbReference type="Proteomes" id="UP000091926">
    <property type="component" value="Chromosome"/>
</dbReference>
<dbReference type="InterPro" id="IPR036465">
    <property type="entry name" value="vWFA_dom_sf"/>
</dbReference>
<dbReference type="Pfam" id="PF00092">
    <property type="entry name" value="VWA"/>
    <property type="match status" value="1"/>
</dbReference>
<dbReference type="InterPro" id="IPR024163">
    <property type="entry name" value="Aerotolerance_reg_N"/>
</dbReference>
<feature type="transmembrane region" description="Helical" evidence="6">
    <location>
        <begin position="340"/>
        <end position="363"/>
    </location>
</feature>
<dbReference type="InterPro" id="IPR050768">
    <property type="entry name" value="UPF0353/GerABKA_families"/>
</dbReference>
<evidence type="ECO:0000256" key="5">
    <source>
        <dbReference type="SAM" id="MobiDB-lite"/>
    </source>
</evidence>
<dbReference type="EMBL" id="CP016172">
    <property type="protein sequence ID" value="ANN77709.1"/>
    <property type="molecule type" value="Genomic_DNA"/>
</dbReference>
<feature type="domain" description="VWFA" evidence="7">
    <location>
        <begin position="93"/>
        <end position="326"/>
    </location>
</feature>
<dbReference type="Pfam" id="PF07584">
    <property type="entry name" value="BatA"/>
    <property type="match status" value="1"/>
</dbReference>
<dbReference type="Pfam" id="PF13519">
    <property type="entry name" value="VWA_2"/>
    <property type="match status" value="1"/>
</dbReference>
<evidence type="ECO:0000313" key="9">
    <source>
        <dbReference type="Proteomes" id="UP000091926"/>
    </source>
</evidence>
<evidence type="ECO:0000256" key="3">
    <source>
        <dbReference type="ARBA" id="ARBA00022989"/>
    </source>
</evidence>
<dbReference type="PROSITE" id="PS50234">
    <property type="entry name" value="VWFA"/>
    <property type="match status" value="1"/>
</dbReference>
<organism evidence="8 9">
    <name type="scientific">Bordetella flabilis</name>
    <dbReference type="NCBI Taxonomy" id="463014"/>
    <lineage>
        <taxon>Bacteria</taxon>
        <taxon>Pseudomonadati</taxon>
        <taxon>Pseudomonadota</taxon>
        <taxon>Betaproteobacteria</taxon>
        <taxon>Burkholderiales</taxon>
        <taxon>Alcaligenaceae</taxon>
        <taxon>Bordetella</taxon>
    </lineage>
</organism>
<keyword evidence="9" id="KW-1185">Reference proteome</keyword>
<evidence type="ECO:0000256" key="2">
    <source>
        <dbReference type="ARBA" id="ARBA00022692"/>
    </source>
</evidence>
<dbReference type="SMART" id="SM00327">
    <property type="entry name" value="VWA"/>
    <property type="match status" value="1"/>
</dbReference>